<reference evidence="2" key="1">
    <citation type="journal article" date="2020" name="Nature">
        <title>Giant virus diversity and host interactions through global metagenomics.</title>
        <authorList>
            <person name="Schulz F."/>
            <person name="Roux S."/>
            <person name="Paez-Espino D."/>
            <person name="Jungbluth S."/>
            <person name="Walsh D.A."/>
            <person name="Denef V.J."/>
            <person name="McMahon K.D."/>
            <person name="Konstantinidis K.T."/>
            <person name="Eloe-Fadrosh E.A."/>
            <person name="Kyrpides N.C."/>
            <person name="Woyke T."/>
        </authorList>
    </citation>
    <scope>NUCLEOTIDE SEQUENCE</scope>
    <source>
        <strain evidence="2">GVMAG-M-3300023174-131</strain>
    </source>
</reference>
<sequence>MDSKLVIAIVAAMINIILSLLLPALLKNSHLPFATEVKKNYECNNQVIIVSSVLVVVFVYTALLVSPWVETNVFSTLAKLNTHK</sequence>
<organism evidence="2">
    <name type="scientific">viral metagenome</name>
    <dbReference type="NCBI Taxonomy" id="1070528"/>
    <lineage>
        <taxon>unclassified sequences</taxon>
        <taxon>metagenomes</taxon>
        <taxon>organismal metagenomes</taxon>
    </lineage>
</organism>
<evidence type="ECO:0000313" key="2">
    <source>
        <dbReference type="EMBL" id="QHT13461.1"/>
    </source>
</evidence>
<keyword evidence="1" id="KW-0812">Transmembrane</keyword>
<dbReference type="EMBL" id="MN739569">
    <property type="protein sequence ID" value="QHT13461.1"/>
    <property type="molecule type" value="Genomic_DNA"/>
</dbReference>
<accession>A0A6C0DAK3</accession>
<feature type="transmembrane region" description="Helical" evidence="1">
    <location>
        <begin position="47"/>
        <end position="69"/>
    </location>
</feature>
<proteinExistence type="predicted"/>
<feature type="transmembrane region" description="Helical" evidence="1">
    <location>
        <begin position="6"/>
        <end position="26"/>
    </location>
</feature>
<dbReference type="AlphaFoldDB" id="A0A6C0DAK3"/>
<keyword evidence="1" id="KW-0472">Membrane</keyword>
<protein>
    <submittedName>
        <fullName evidence="2">Uncharacterized protein</fullName>
    </submittedName>
</protein>
<evidence type="ECO:0000256" key="1">
    <source>
        <dbReference type="SAM" id="Phobius"/>
    </source>
</evidence>
<name>A0A6C0DAK3_9ZZZZ</name>
<keyword evidence="1" id="KW-1133">Transmembrane helix</keyword>